<dbReference type="AlphaFoldDB" id="A0A1Z1WNR1"/>
<evidence type="ECO:0000313" key="1">
    <source>
        <dbReference type="EMBL" id="ARX88081.1"/>
    </source>
</evidence>
<keyword evidence="2" id="KW-1185">Reference proteome</keyword>
<accession>A0A1Z1WNR1</accession>
<proteinExistence type="predicted"/>
<reference evidence="1 2" key="1">
    <citation type="submission" date="2017-05" db="EMBL/GenBank/DDBJ databases">
        <title>Streptomyces alboflavus Genome sequencing and assembly.</title>
        <authorList>
            <person name="Wang Y."/>
            <person name="Du B."/>
            <person name="Ding Y."/>
            <person name="Liu H."/>
            <person name="Hou Q."/>
            <person name="Liu K."/>
            <person name="Wang C."/>
            <person name="Yao L."/>
        </authorList>
    </citation>
    <scope>NUCLEOTIDE SEQUENCE [LARGE SCALE GENOMIC DNA]</scope>
    <source>
        <strain evidence="1 2">MDJK44</strain>
    </source>
</reference>
<dbReference type="Proteomes" id="UP000195880">
    <property type="component" value="Chromosome"/>
</dbReference>
<name>A0A1Z1WNR1_9ACTN</name>
<dbReference type="EMBL" id="CP021748">
    <property type="protein sequence ID" value="ARX88081.1"/>
    <property type="molecule type" value="Genomic_DNA"/>
</dbReference>
<gene>
    <name evidence="1" type="ORF">SMD44_07568</name>
</gene>
<evidence type="ECO:0000313" key="2">
    <source>
        <dbReference type="Proteomes" id="UP000195880"/>
    </source>
</evidence>
<sequence length="74" mass="8396">MERAACRAIRWLTGRRYRGTTSVTTAPVITVPVSTEPRRHPEDDHVRTVRVLRRVIANVSDPEPLPPWHSARSG</sequence>
<protein>
    <submittedName>
        <fullName evidence="1">Uncharacterized protein</fullName>
    </submittedName>
</protein>
<organism evidence="1 2">
    <name type="scientific">Streptomyces alboflavus</name>
    <dbReference type="NCBI Taxonomy" id="67267"/>
    <lineage>
        <taxon>Bacteria</taxon>
        <taxon>Bacillati</taxon>
        <taxon>Actinomycetota</taxon>
        <taxon>Actinomycetes</taxon>
        <taxon>Kitasatosporales</taxon>
        <taxon>Streptomycetaceae</taxon>
        <taxon>Streptomyces</taxon>
    </lineage>
</organism>
<dbReference type="KEGG" id="salf:SMD44_07568"/>